<dbReference type="PANTHER" id="PTHR40036">
    <property type="entry name" value="MACROCIN O-METHYLTRANSFERASE"/>
    <property type="match status" value="1"/>
</dbReference>
<sequence length="378" mass="43826">MNRWALSTDGQWFQLKLHRAPDRTRIHWLWKAVLLGGALLLAAACYFWPVLAVGIGAILLLLLCARIPGRDRDRYIPNLYARDTRIYDDQYREFIRRTLAELRRRRIGGHTLLWEASQLPQPGAENSEELLLDLGVWIGWSTRLIFDTCHRTVYGFDTFSGLVEDWRLEDRIVKRGAFSLSEPFAQRFIRDTGVTINDDGVPAALGRDVRFIKGSTYDTLAPFLADRPAAPIRLFHMDLDTYESCLHALETCKDHFVVGSILVFDEYLVTNGEMRAFYDFQKRYELEWQYRAWGLEMIEMNVEMVTSRWKRWLYSIAAIPGYLLLGDGRFLWACFREPFWRFWLNAPAEDIFFILGAAGSRKSVSIEITGLGKLAVPH</sequence>
<accession>Q9X5J2</accession>
<keyword evidence="1" id="KW-0472">Membrane</keyword>
<dbReference type="EMBL" id="AF125999">
    <property type="protein sequence ID" value="AAD20361.1"/>
    <property type="molecule type" value="Genomic_DNA"/>
</dbReference>
<keyword evidence="1" id="KW-0812">Transmembrane</keyword>
<dbReference type="GO" id="GO:0008168">
    <property type="term" value="F:methyltransferase activity"/>
    <property type="evidence" value="ECO:0007669"/>
    <property type="project" value="UniProtKB-KW"/>
</dbReference>
<keyword evidence="2" id="KW-0489">Methyltransferase</keyword>
<dbReference type="SUPFAM" id="SSF53335">
    <property type="entry name" value="S-adenosyl-L-methionine-dependent methyltransferases"/>
    <property type="match status" value="1"/>
</dbReference>
<evidence type="ECO:0000313" key="2">
    <source>
        <dbReference type="EMBL" id="AAD20361.1"/>
    </source>
</evidence>
<organism evidence="2">
    <name type="scientific">Mycobacterium avium</name>
    <dbReference type="NCBI Taxonomy" id="1764"/>
    <lineage>
        <taxon>Bacteria</taxon>
        <taxon>Bacillati</taxon>
        <taxon>Actinomycetota</taxon>
        <taxon>Actinomycetes</taxon>
        <taxon>Mycobacteriales</taxon>
        <taxon>Mycobacteriaceae</taxon>
        <taxon>Mycobacterium</taxon>
        <taxon>Mycobacterium avium complex (MAC)</taxon>
    </lineage>
</organism>
<dbReference type="InterPro" id="IPR029063">
    <property type="entry name" value="SAM-dependent_MTases_sf"/>
</dbReference>
<keyword evidence="1" id="KW-1133">Transmembrane helix</keyword>
<dbReference type="Pfam" id="PF13578">
    <property type="entry name" value="Methyltransf_24"/>
    <property type="match status" value="1"/>
</dbReference>
<evidence type="ECO:0000256" key="1">
    <source>
        <dbReference type="SAM" id="Phobius"/>
    </source>
</evidence>
<protein>
    <submittedName>
        <fullName evidence="2">Methyltransferase mtfA</fullName>
    </submittedName>
</protein>
<dbReference type="AlphaFoldDB" id="Q9X5J2"/>
<dbReference type="GO" id="GO:0032259">
    <property type="term" value="P:methylation"/>
    <property type="evidence" value="ECO:0007669"/>
    <property type="project" value="UniProtKB-KW"/>
</dbReference>
<proteinExistence type="predicted"/>
<gene>
    <name evidence="2" type="primary">mtfA</name>
</gene>
<reference evidence="2" key="1">
    <citation type="journal article" date="2003" name="Microbiology">
        <title>Proposed pathway for the biosynthesis of serovar-specific glycopeptidolipids in Mycobacterium avium serovar 2.</title>
        <authorList>
            <person name="Eckstein T.M."/>
            <person name="Belisle J.T."/>
            <person name="Inamine J.M."/>
        </authorList>
    </citation>
    <scope>NUCLEOTIDE SEQUENCE</scope>
    <source>
        <strain evidence="2">TMC 724</strain>
    </source>
</reference>
<keyword evidence="2" id="KW-0808">Transferase</keyword>
<dbReference type="InterPro" id="IPR008884">
    <property type="entry name" value="TylF_MeTrfase"/>
</dbReference>
<name>Q9X5J2_MYCAV</name>
<dbReference type="Gene3D" id="3.40.50.150">
    <property type="entry name" value="Vaccinia Virus protein VP39"/>
    <property type="match status" value="1"/>
</dbReference>
<dbReference type="PANTHER" id="PTHR40036:SF1">
    <property type="entry name" value="MACROCIN O-METHYLTRANSFERASE"/>
    <property type="match status" value="1"/>
</dbReference>
<feature type="transmembrane region" description="Helical" evidence="1">
    <location>
        <begin position="32"/>
        <end position="65"/>
    </location>
</feature>